<name>A0A6C0E0R2_9ZZZZ</name>
<dbReference type="PROSITE" id="PS00028">
    <property type="entry name" value="ZINC_FINGER_C2H2_1"/>
    <property type="match status" value="2"/>
</dbReference>
<reference evidence="2" key="1">
    <citation type="journal article" date="2020" name="Nature">
        <title>Giant virus diversity and host interactions through global metagenomics.</title>
        <authorList>
            <person name="Schulz F."/>
            <person name="Roux S."/>
            <person name="Paez-Espino D."/>
            <person name="Jungbluth S."/>
            <person name="Walsh D.A."/>
            <person name="Denef V.J."/>
            <person name="McMahon K.D."/>
            <person name="Konstantinidis K.T."/>
            <person name="Eloe-Fadrosh E.A."/>
            <person name="Kyrpides N.C."/>
            <person name="Woyke T."/>
        </authorList>
    </citation>
    <scope>NUCLEOTIDE SEQUENCE</scope>
    <source>
        <strain evidence="2">GVMAG-M-3300023179-103</strain>
    </source>
</reference>
<organism evidence="2">
    <name type="scientific">viral metagenome</name>
    <dbReference type="NCBI Taxonomy" id="1070528"/>
    <lineage>
        <taxon>unclassified sequences</taxon>
        <taxon>metagenomes</taxon>
        <taxon>organismal metagenomes</taxon>
    </lineage>
</organism>
<protein>
    <recommendedName>
        <fullName evidence="1">C2H2-type domain-containing protein</fullName>
    </recommendedName>
</protein>
<proteinExistence type="predicted"/>
<dbReference type="InterPro" id="IPR013087">
    <property type="entry name" value="Znf_C2H2_type"/>
</dbReference>
<dbReference type="AlphaFoldDB" id="A0A6C0E0R2"/>
<dbReference type="InterPro" id="IPR036236">
    <property type="entry name" value="Znf_C2H2_sf"/>
</dbReference>
<dbReference type="SMART" id="SM00355">
    <property type="entry name" value="ZnF_C2H2"/>
    <property type="match status" value="3"/>
</dbReference>
<sequence length="109" mass="12963">MEITRKKFTRVCEKCNFTANRPKEWIIHIDTNKHKRDGNNKSVHCVACDKTFKTHWINKMHQLKFHASIDERKKCKFYCSNCDLVFFSKLYLDKHSGGTKHKNMIEASN</sequence>
<feature type="domain" description="C2H2-type" evidence="1">
    <location>
        <begin position="79"/>
        <end position="101"/>
    </location>
</feature>
<evidence type="ECO:0000313" key="2">
    <source>
        <dbReference type="EMBL" id="QHT21879.1"/>
    </source>
</evidence>
<feature type="domain" description="C2H2-type" evidence="1">
    <location>
        <begin position="45"/>
        <end position="66"/>
    </location>
</feature>
<evidence type="ECO:0000259" key="1">
    <source>
        <dbReference type="PROSITE" id="PS00028"/>
    </source>
</evidence>
<accession>A0A6C0E0R2</accession>
<dbReference type="EMBL" id="MN739697">
    <property type="protein sequence ID" value="QHT21879.1"/>
    <property type="molecule type" value="Genomic_DNA"/>
</dbReference>
<dbReference type="SUPFAM" id="SSF57667">
    <property type="entry name" value="beta-beta-alpha zinc fingers"/>
    <property type="match status" value="1"/>
</dbReference>